<comment type="similarity">
    <text evidence="2 4">Belongs to the SKP1 family.</text>
</comment>
<reference evidence="7" key="1">
    <citation type="submission" date="2023-03" db="EMBL/GenBank/DDBJ databases">
        <authorList>
            <person name="Julca I."/>
        </authorList>
    </citation>
    <scope>NUCLEOTIDE SEQUENCE</scope>
</reference>
<dbReference type="Pfam" id="PF01466">
    <property type="entry name" value="Skp1"/>
    <property type="match status" value="1"/>
</dbReference>
<evidence type="ECO:0000313" key="8">
    <source>
        <dbReference type="Proteomes" id="UP001161247"/>
    </source>
</evidence>
<dbReference type="Proteomes" id="UP001161247">
    <property type="component" value="Chromosome 9"/>
</dbReference>
<dbReference type="InterPro" id="IPR036296">
    <property type="entry name" value="SKP1-like_dim_sf"/>
</dbReference>
<proteinExistence type="inferred from homology"/>
<feature type="domain" description="SKP1 component dimerisation" evidence="5">
    <location>
        <begin position="116"/>
        <end position="163"/>
    </location>
</feature>
<dbReference type="Gene3D" id="3.30.710.10">
    <property type="entry name" value="Potassium Channel Kv1.1, Chain A"/>
    <property type="match status" value="1"/>
</dbReference>
<dbReference type="PANTHER" id="PTHR11165">
    <property type="entry name" value="SKP1"/>
    <property type="match status" value="1"/>
</dbReference>
<keyword evidence="3 4" id="KW-0833">Ubl conjugation pathway</keyword>
<feature type="domain" description="SKP1 component POZ" evidence="6">
    <location>
        <begin position="10"/>
        <end position="69"/>
    </location>
</feature>
<accession>A0AAV1EFN0</accession>
<dbReference type="SUPFAM" id="SSF54695">
    <property type="entry name" value="POZ domain"/>
    <property type="match status" value="1"/>
</dbReference>
<dbReference type="SMART" id="SM00512">
    <property type="entry name" value="Skp1"/>
    <property type="match status" value="1"/>
</dbReference>
<dbReference type="GO" id="GO:0006511">
    <property type="term" value="P:ubiquitin-dependent protein catabolic process"/>
    <property type="evidence" value="ECO:0007669"/>
    <property type="project" value="InterPro"/>
</dbReference>
<comment type="function">
    <text evidence="4">Involved in ubiquitination and subsequent proteasomal degradation of target proteins. Together with CUL1, RBX1 and a F-box protein, it forms a SCF E3 ubiquitin ligase complex. The functional specificity of this complex depends on the type of F-box protein. In the SCF complex, it serves as an adapter that links the F-box protein to CUL1.</text>
</comment>
<name>A0AAV1EFN0_OLDCO</name>
<protein>
    <recommendedName>
        <fullName evidence="4">SKP1-like protein</fullName>
    </recommendedName>
</protein>
<dbReference type="AlphaFoldDB" id="A0AAV1EFN0"/>
<dbReference type="Pfam" id="PF03931">
    <property type="entry name" value="Skp1_POZ"/>
    <property type="match status" value="1"/>
</dbReference>
<dbReference type="FunFam" id="3.30.710.10:FF:000026">
    <property type="entry name" value="E3 ubiquitin ligase complex SCF subunit"/>
    <property type="match status" value="1"/>
</dbReference>
<dbReference type="InterPro" id="IPR011333">
    <property type="entry name" value="SKP1/BTB/POZ_sf"/>
</dbReference>
<comment type="subunit">
    <text evidence="4">Part of a SCF (SKP1-cullin-F-box) protein ligase complex.</text>
</comment>
<dbReference type="SUPFAM" id="SSF81382">
    <property type="entry name" value="Skp1 dimerisation domain-like"/>
    <property type="match status" value="1"/>
</dbReference>
<organism evidence="7 8">
    <name type="scientific">Oldenlandia corymbosa var. corymbosa</name>
    <dbReference type="NCBI Taxonomy" id="529605"/>
    <lineage>
        <taxon>Eukaryota</taxon>
        <taxon>Viridiplantae</taxon>
        <taxon>Streptophyta</taxon>
        <taxon>Embryophyta</taxon>
        <taxon>Tracheophyta</taxon>
        <taxon>Spermatophyta</taxon>
        <taxon>Magnoliopsida</taxon>
        <taxon>eudicotyledons</taxon>
        <taxon>Gunneridae</taxon>
        <taxon>Pentapetalae</taxon>
        <taxon>asterids</taxon>
        <taxon>lamiids</taxon>
        <taxon>Gentianales</taxon>
        <taxon>Rubiaceae</taxon>
        <taxon>Rubioideae</taxon>
        <taxon>Spermacoceae</taxon>
        <taxon>Hedyotis-Oldenlandia complex</taxon>
        <taxon>Oldenlandia</taxon>
    </lineage>
</organism>
<dbReference type="InterPro" id="IPR016073">
    <property type="entry name" value="Skp1_comp_POZ"/>
</dbReference>
<evidence type="ECO:0000256" key="4">
    <source>
        <dbReference type="PIRNR" id="PIRNR028729"/>
    </source>
</evidence>
<dbReference type="PIRSF" id="PIRSF028729">
    <property type="entry name" value="E3_ubiquit_lig_SCF_Skp"/>
    <property type="match status" value="1"/>
</dbReference>
<dbReference type="CDD" id="cd18322">
    <property type="entry name" value="BTB_POZ_SKP1"/>
    <property type="match status" value="1"/>
</dbReference>
<evidence type="ECO:0000256" key="2">
    <source>
        <dbReference type="ARBA" id="ARBA00009993"/>
    </source>
</evidence>
<dbReference type="InterPro" id="IPR001232">
    <property type="entry name" value="SKP1-like"/>
</dbReference>
<dbReference type="InterPro" id="IPR016897">
    <property type="entry name" value="SKP1"/>
</dbReference>
<keyword evidence="8" id="KW-1185">Reference proteome</keyword>
<dbReference type="InterPro" id="IPR016072">
    <property type="entry name" value="Skp1_comp_dimer"/>
</dbReference>
<evidence type="ECO:0000256" key="1">
    <source>
        <dbReference type="ARBA" id="ARBA00004906"/>
    </source>
</evidence>
<evidence type="ECO:0000256" key="3">
    <source>
        <dbReference type="ARBA" id="ARBA00022786"/>
    </source>
</evidence>
<gene>
    <name evidence="7" type="ORF">OLC1_LOCUS24384</name>
</gene>
<evidence type="ECO:0000259" key="5">
    <source>
        <dbReference type="Pfam" id="PF01466"/>
    </source>
</evidence>
<evidence type="ECO:0000313" key="7">
    <source>
        <dbReference type="EMBL" id="CAI9118545.1"/>
    </source>
</evidence>
<dbReference type="GO" id="GO:0016567">
    <property type="term" value="P:protein ubiquitination"/>
    <property type="evidence" value="ECO:0007669"/>
    <property type="project" value="UniProtKB-UniRule"/>
</dbReference>
<comment type="pathway">
    <text evidence="1 4">Protein modification; protein ubiquitination.</text>
</comment>
<dbReference type="GO" id="GO:0009867">
    <property type="term" value="P:jasmonic acid mediated signaling pathway"/>
    <property type="evidence" value="ECO:0007669"/>
    <property type="project" value="UniProtKB-ARBA"/>
</dbReference>
<dbReference type="EMBL" id="OX459126">
    <property type="protein sequence ID" value="CAI9118545.1"/>
    <property type="molecule type" value="Genomic_DNA"/>
</dbReference>
<evidence type="ECO:0000259" key="6">
    <source>
        <dbReference type="Pfam" id="PF03931"/>
    </source>
</evidence>
<sequence length="165" mass="18710">MSTSSEQKKKMIVLKSSDGQRFEIEESVAVQSQLIKGMIEEDCVGHREISLKRVKSDILAKVVDYLNRHYGSCGSGSESSEEAAAEDLNSFDSEFVKVDHPVLFDLILAANFLEIKSLLDLASETVAEMIKGKTPQQIRELFNIKYEFTPEEEEEVRRENAWAFE</sequence>